<dbReference type="PANTHER" id="PTHR34235">
    <property type="entry name" value="SLR1203 PROTEIN-RELATED"/>
    <property type="match status" value="1"/>
</dbReference>
<dbReference type="Pfam" id="PF01724">
    <property type="entry name" value="DUF29"/>
    <property type="match status" value="1"/>
</dbReference>
<gene>
    <name evidence="1" type="ORF">FEV09_21625</name>
</gene>
<accession>A0A9X4RNB7</accession>
<evidence type="ECO:0000313" key="1">
    <source>
        <dbReference type="EMBL" id="MDG3497144.1"/>
    </source>
</evidence>
<comment type="caution">
    <text evidence="1">The sequence shown here is derived from an EMBL/GenBank/DDBJ whole genome shotgun (WGS) entry which is preliminary data.</text>
</comment>
<keyword evidence="2" id="KW-1185">Reference proteome</keyword>
<evidence type="ECO:0000313" key="2">
    <source>
        <dbReference type="Proteomes" id="UP001152872"/>
    </source>
</evidence>
<dbReference type="PANTHER" id="PTHR34235:SF4">
    <property type="entry name" value="SLR0291 PROTEIN"/>
    <property type="match status" value="1"/>
</dbReference>
<dbReference type="AlphaFoldDB" id="A0A9X4RNB7"/>
<organism evidence="1 2">
    <name type="scientific">Pseudanabaena catenata USMAC16</name>
    <dbReference type="NCBI Taxonomy" id="1855837"/>
    <lineage>
        <taxon>Bacteria</taxon>
        <taxon>Bacillati</taxon>
        <taxon>Cyanobacteriota</taxon>
        <taxon>Cyanophyceae</taxon>
        <taxon>Pseudanabaenales</taxon>
        <taxon>Pseudanabaenaceae</taxon>
        <taxon>Pseudanabaena</taxon>
    </lineage>
</organism>
<dbReference type="EMBL" id="VBTY01000288">
    <property type="protein sequence ID" value="MDG3497144.1"/>
    <property type="molecule type" value="Genomic_DNA"/>
</dbReference>
<dbReference type="Gene3D" id="1.20.1220.20">
    <property type="entry name" value="Uncharcterised protein PF01724"/>
    <property type="match status" value="1"/>
</dbReference>
<dbReference type="Proteomes" id="UP001152872">
    <property type="component" value="Unassembled WGS sequence"/>
</dbReference>
<dbReference type="InterPro" id="IPR002636">
    <property type="entry name" value="DUF29"/>
</dbReference>
<proteinExistence type="predicted"/>
<name>A0A9X4RNB7_9CYAN</name>
<reference evidence="1" key="1">
    <citation type="submission" date="2019-05" db="EMBL/GenBank/DDBJ databases">
        <title>Whole genome sequencing of Pseudanabaena catenata USMAC16.</title>
        <authorList>
            <person name="Khan Z."/>
            <person name="Omar W.M."/>
            <person name="Convey P."/>
            <person name="Merican F."/>
            <person name="Najimudin N."/>
        </authorList>
    </citation>
    <scope>NUCLEOTIDE SEQUENCE</scope>
    <source>
        <strain evidence="1">USMAC16</strain>
    </source>
</reference>
<protein>
    <submittedName>
        <fullName evidence="1">DUF29 domain-containing protein</fullName>
    </submittedName>
</protein>
<sequence length="142" mass="16811">MNQYAQDFYAWTQEQSELLRLGQWQTLDIENLVEEILSLGRQQKQELRNRLGILIGYLLKWDYQPELRSKSWKATIREQRDEILEILNENPSLKPYLDEATQKGFRQGINLVLKETPLDLIDLPSECPYAIAQILDLQFPFE</sequence>